<organism evidence="3 5">
    <name type="scientific">Moritella viscosa</name>
    <dbReference type="NCBI Taxonomy" id="80854"/>
    <lineage>
        <taxon>Bacteria</taxon>
        <taxon>Pseudomonadati</taxon>
        <taxon>Pseudomonadota</taxon>
        <taxon>Gammaproteobacteria</taxon>
        <taxon>Alteromonadales</taxon>
        <taxon>Moritellaceae</taxon>
        <taxon>Moritella</taxon>
    </lineage>
</organism>
<evidence type="ECO:0000259" key="1">
    <source>
        <dbReference type="PROSITE" id="PS51833"/>
    </source>
</evidence>
<dbReference type="EMBL" id="FPLD01000070">
    <property type="protein sequence ID" value="SGZ04508.1"/>
    <property type="molecule type" value="Genomic_DNA"/>
</dbReference>
<dbReference type="InterPro" id="IPR052340">
    <property type="entry name" value="RNase_Y/CdgJ"/>
</dbReference>
<dbReference type="RefSeq" id="WP_075472419.1">
    <property type="nucleotide sequence ID" value="NZ_CAWQZC010000096.1"/>
</dbReference>
<dbReference type="OrthoDB" id="5848404at2"/>
<dbReference type="PROSITE" id="PS51833">
    <property type="entry name" value="HDOD"/>
    <property type="match status" value="1"/>
</dbReference>
<dbReference type="Proteomes" id="UP000183794">
    <property type="component" value="Unassembled WGS sequence"/>
</dbReference>
<dbReference type="SUPFAM" id="SSF109604">
    <property type="entry name" value="HD-domain/PDEase-like"/>
    <property type="match status" value="1"/>
</dbReference>
<accession>A0A1L0BLR3</accession>
<name>A0A1L0BLR3_9GAMM</name>
<dbReference type="PANTHER" id="PTHR33525">
    <property type="match status" value="1"/>
</dbReference>
<protein>
    <recommendedName>
        <fullName evidence="1">HDOD domain-containing protein</fullName>
    </recommendedName>
</protein>
<dbReference type="GeneID" id="61296413"/>
<dbReference type="PANTHER" id="PTHR33525:SF6">
    <property type="entry name" value="HDOD DOMAIN-CONTAINING PROTEIN"/>
    <property type="match status" value="1"/>
</dbReference>
<reference evidence="3 5" key="2">
    <citation type="submission" date="2016-11" db="EMBL/GenBank/DDBJ databases">
        <authorList>
            <person name="Jaros S."/>
            <person name="Januszkiewicz K."/>
            <person name="Wedrychowicz H."/>
        </authorList>
    </citation>
    <scope>NUCLEOTIDE SEQUENCE [LARGE SCALE GENOMIC DNA]</scope>
    <source>
        <strain evidence="3">NVI 5450</strain>
    </source>
</reference>
<feature type="domain" description="HDOD" evidence="1">
    <location>
        <begin position="99"/>
        <end position="291"/>
    </location>
</feature>
<reference evidence="2 4" key="1">
    <citation type="submission" date="2016-11" db="EMBL/GenBank/DDBJ databases">
        <authorList>
            <person name="Klemetsen T."/>
        </authorList>
    </citation>
    <scope>NUCLEOTIDE SEQUENCE [LARGE SCALE GENOMIC DNA]</scope>
    <source>
        <strain evidence="2">MT 2528</strain>
    </source>
</reference>
<gene>
    <name evidence="2" type="ORF">MT2528_2578</name>
    <name evidence="3" type="ORF">NVI5450_2790</name>
</gene>
<sequence length="345" mass="37892">MTSLFQRFINVLGNSKATEKATSTSPKPVINNVATSIVSIPDVTVSNEIIDTSSLFYDLLFNHQEINAETNLGLNPLEKSILLKVEASVGSPENIALNVVRLPAVLHKVSSLIDSDNYTAQQLAALITQDPALAADVIQLVNSAHYQLGSQAVTSLQEAVVRLGGLQIKSIVLTIVMQNITEIKPIYFKLFGQYLWQHSLTTALWAKKLAKSRGGDPDLAYFIGLIHDVGKIALFKLIVDEMNIGDPQFRPNSKLFRQMMTKHSLRLSALIAQSWQLPGPVVKALYEQVETGSVVEHTGPGKLLKVANLYSEIHLLLAQGYISEQQASEFCHEHQLDLQVCITGV</sequence>
<dbReference type="Pfam" id="PF08668">
    <property type="entry name" value="HDOD"/>
    <property type="match status" value="1"/>
</dbReference>
<dbReference type="Gene3D" id="1.10.3210.10">
    <property type="entry name" value="Hypothetical protein af1432"/>
    <property type="match status" value="1"/>
</dbReference>
<dbReference type="InterPro" id="IPR013976">
    <property type="entry name" value="HDOD"/>
</dbReference>
<evidence type="ECO:0000313" key="3">
    <source>
        <dbReference type="EMBL" id="SGZ04508.1"/>
    </source>
</evidence>
<dbReference type="SMART" id="SM00471">
    <property type="entry name" value="HDc"/>
    <property type="match status" value="1"/>
</dbReference>
<keyword evidence="4" id="KW-1185">Reference proteome</keyword>
<evidence type="ECO:0000313" key="2">
    <source>
        <dbReference type="EMBL" id="SGY93467.1"/>
    </source>
</evidence>
<dbReference type="EMBL" id="FPLJ01000057">
    <property type="protein sequence ID" value="SGY93467.1"/>
    <property type="molecule type" value="Genomic_DNA"/>
</dbReference>
<dbReference type="AlphaFoldDB" id="A0A1L0BLR3"/>
<evidence type="ECO:0000313" key="5">
    <source>
        <dbReference type="Proteomes" id="UP000183794"/>
    </source>
</evidence>
<dbReference type="InterPro" id="IPR006675">
    <property type="entry name" value="HDIG_dom"/>
</dbReference>
<dbReference type="NCBIfam" id="TIGR00277">
    <property type="entry name" value="HDIG"/>
    <property type="match status" value="1"/>
</dbReference>
<proteinExistence type="predicted"/>
<evidence type="ECO:0000313" key="4">
    <source>
        <dbReference type="Proteomes" id="UP000182660"/>
    </source>
</evidence>
<dbReference type="InterPro" id="IPR003607">
    <property type="entry name" value="HD/PDEase_dom"/>
</dbReference>
<dbReference type="Proteomes" id="UP000182660">
    <property type="component" value="Unassembled WGS sequence"/>
</dbReference>